<evidence type="ECO:0000313" key="3">
    <source>
        <dbReference type="Proteomes" id="UP001222325"/>
    </source>
</evidence>
<evidence type="ECO:0000256" key="1">
    <source>
        <dbReference type="SAM" id="MobiDB-lite"/>
    </source>
</evidence>
<dbReference type="EMBL" id="JARJCN010000017">
    <property type="protein sequence ID" value="KAJ7092945.1"/>
    <property type="molecule type" value="Genomic_DNA"/>
</dbReference>
<feature type="compositionally biased region" description="Acidic residues" evidence="1">
    <location>
        <begin position="398"/>
        <end position="410"/>
    </location>
</feature>
<reference evidence="2" key="1">
    <citation type="submission" date="2023-03" db="EMBL/GenBank/DDBJ databases">
        <title>Massive genome expansion in bonnet fungi (Mycena s.s.) driven by repeated elements and novel gene families across ecological guilds.</title>
        <authorList>
            <consortium name="Lawrence Berkeley National Laboratory"/>
            <person name="Harder C.B."/>
            <person name="Miyauchi S."/>
            <person name="Viragh M."/>
            <person name="Kuo A."/>
            <person name="Thoen E."/>
            <person name="Andreopoulos B."/>
            <person name="Lu D."/>
            <person name="Skrede I."/>
            <person name="Drula E."/>
            <person name="Henrissat B."/>
            <person name="Morin E."/>
            <person name="Kohler A."/>
            <person name="Barry K."/>
            <person name="LaButti K."/>
            <person name="Morin E."/>
            <person name="Salamov A."/>
            <person name="Lipzen A."/>
            <person name="Mereny Z."/>
            <person name="Hegedus B."/>
            <person name="Baldrian P."/>
            <person name="Stursova M."/>
            <person name="Weitz H."/>
            <person name="Taylor A."/>
            <person name="Grigoriev I.V."/>
            <person name="Nagy L.G."/>
            <person name="Martin F."/>
            <person name="Kauserud H."/>
        </authorList>
    </citation>
    <scope>NUCLEOTIDE SEQUENCE</scope>
    <source>
        <strain evidence="2">CBHHK173m</strain>
    </source>
</reference>
<feature type="region of interest" description="Disordered" evidence="1">
    <location>
        <begin position="1"/>
        <end position="86"/>
    </location>
</feature>
<dbReference type="Pfam" id="PF20414">
    <property type="entry name" value="DUF6698"/>
    <property type="match status" value="1"/>
</dbReference>
<feature type="region of interest" description="Disordered" evidence="1">
    <location>
        <begin position="367"/>
        <end position="417"/>
    </location>
</feature>
<sequence>MQLERNTRDLAVRRRLGDVTNTSSTARKRKHTQSKKKRRTPRKRARVDQEFDDASGSGDDRDTDKSSSGSESDDSQVEDTNDDEKANVTRAGRHFALNYGLWVKGNASIFNEKRDPKYDEKKRFDTTASKVQGQLRDIGKVLPDEYRGNISSKSRGWISRLFMTGVTTQRSNTSTRLRKVAGPAIFDCSPSDLLLPETRVEKFKEHIGWHSEEDTGGAYSTLDVPILHEDETAVYDIKTCFLNPCLMRVSLYASIIRGPSAATAMLQNEKQGGSDTVITIPNTETMEQIFGMDHTEPGAIAGSAVLAIWTLSGDTKLRERGDKTNIDYNTLFDQYLEILTVGLRDKSRSILNVFREWDRAIFPASESGYGRSQADRGSNDSGNQRAMEALRAEKQAEMADDFEEGGEDDTGPSQSTS</sequence>
<feature type="compositionally biased region" description="Basic and acidic residues" evidence="1">
    <location>
        <begin position="388"/>
        <end position="397"/>
    </location>
</feature>
<dbReference type="AlphaFoldDB" id="A0AAD6UA37"/>
<organism evidence="2 3">
    <name type="scientific">Mycena belliarum</name>
    <dbReference type="NCBI Taxonomy" id="1033014"/>
    <lineage>
        <taxon>Eukaryota</taxon>
        <taxon>Fungi</taxon>
        <taxon>Dikarya</taxon>
        <taxon>Basidiomycota</taxon>
        <taxon>Agaricomycotina</taxon>
        <taxon>Agaricomycetes</taxon>
        <taxon>Agaricomycetidae</taxon>
        <taxon>Agaricales</taxon>
        <taxon>Marasmiineae</taxon>
        <taxon>Mycenaceae</taxon>
        <taxon>Mycena</taxon>
    </lineage>
</organism>
<dbReference type="Proteomes" id="UP001222325">
    <property type="component" value="Unassembled WGS sequence"/>
</dbReference>
<feature type="compositionally biased region" description="Basic residues" evidence="1">
    <location>
        <begin position="26"/>
        <end position="45"/>
    </location>
</feature>
<keyword evidence="3" id="KW-1185">Reference proteome</keyword>
<dbReference type="InterPro" id="IPR046521">
    <property type="entry name" value="DUF6698"/>
</dbReference>
<gene>
    <name evidence="2" type="ORF">B0H15DRAFT_776958</name>
</gene>
<accession>A0AAD6UA37</accession>
<evidence type="ECO:0000313" key="2">
    <source>
        <dbReference type="EMBL" id="KAJ7092945.1"/>
    </source>
</evidence>
<feature type="compositionally biased region" description="Basic and acidic residues" evidence="1">
    <location>
        <begin position="1"/>
        <end position="17"/>
    </location>
</feature>
<comment type="caution">
    <text evidence="2">The sequence shown here is derived from an EMBL/GenBank/DDBJ whole genome shotgun (WGS) entry which is preliminary data.</text>
</comment>
<name>A0AAD6UA37_9AGAR</name>
<feature type="compositionally biased region" description="Acidic residues" evidence="1">
    <location>
        <begin position="71"/>
        <end position="82"/>
    </location>
</feature>
<protein>
    <submittedName>
        <fullName evidence="2">Uncharacterized protein</fullName>
    </submittedName>
</protein>
<proteinExistence type="predicted"/>